<evidence type="ECO:0000256" key="7">
    <source>
        <dbReference type="ARBA" id="ARBA00022857"/>
    </source>
</evidence>
<accession>A0A4R3LX04</accession>
<dbReference type="Gene3D" id="2.40.30.10">
    <property type="entry name" value="Translation factors"/>
    <property type="match status" value="1"/>
</dbReference>
<dbReference type="GO" id="GO:0000166">
    <property type="term" value="F:nucleotide binding"/>
    <property type="evidence" value="ECO:0007669"/>
    <property type="project" value="UniProtKB-KW"/>
</dbReference>
<name>A0A4R3LX04_9HYPH</name>
<evidence type="ECO:0000256" key="6">
    <source>
        <dbReference type="ARBA" id="ARBA00022827"/>
    </source>
</evidence>
<dbReference type="InterPro" id="IPR039261">
    <property type="entry name" value="FNR_nucleotide-bd"/>
</dbReference>
<comment type="cofactor">
    <cofactor evidence="1">
        <name>FAD</name>
        <dbReference type="ChEBI" id="CHEBI:57692"/>
    </cofactor>
</comment>
<comment type="caution">
    <text evidence="11">The sequence shown here is derived from an EMBL/GenBank/DDBJ whole genome shotgun (WGS) entry which is preliminary data.</text>
</comment>
<dbReference type="Pfam" id="PF00175">
    <property type="entry name" value="NAD_binding_1"/>
    <property type="match status" value="1"/>
</dbReference>
<dbReference type="InterPro" id="IPR033892">
    <property type="entry name" value="FNR_bac"/>
</dbReference>
<dbReference type="EMBL" id="SMAI01000005">
    <property type="protein sequence ID" value="TCT05142.1"/>
    <property type="molecule type" value="Genomic_DNA"/>
</dbReference>
<dbReference type="InterPro" id="IPR051930">
    <property type="entry name" value="FNR_type-1"/>
</dbReference>
<dbReference type="InterPro" id="IPR001709">
    <property type="entry name" value="Flavoprot_Pyr_Nucl_cyt_Rdtase"/>
</dbReference>
<keyword evidence="8" id="KW-0560">Oxidoreductase</keyword>
<dbReference type="InterPro" id="IPR008333">
    <property type="entry name" value="Cbr1-like_FAD-bd_dom"/>
</dbReference>
<dbReference type="InterPro" id="IPR017927">
    <property type="entry name" value="FAD-bd_FR_type"/>
</dbReference>
<dbReference type="PANTHER" id="PTHR47878:SF1">
    <property type="entry name" value="FLAVODOXIN_FERREDOXIN--NADP REDUCTASE"/>
    <property type="match status" value="1"/>
</dbReference>
<evidence type="ECO:0000256" key="4">
    <source>
        <dbReference type="ARBA" id="ARBA00022630"/>
    </source>
</evidence>
<evidence type="ECO:0000313" key="11">
    <source>
        <dbReference type="EMBL" id="TCT05142.1"/>
    </source>
</evidence>
<gene>
    <name evidence="11" type="ORF">EDC64_105173</name>
</gene>
<evidence type="ECO:0000256" key="9">
    <source>
        <dbReference type="ARBA" id="ARBA00047776"/>
    </source>
</evidence>
<evidence type="ECO:0000256" key="2">
    <source>
        <dbReference type="ARBA" id="ARBA00008312"/>
    </source>
</evidence>
<evidence type="ECO:0000259" key="10">
    <source>
        <dbReference type="PROSITE" id="PS51384"/>
    </source>
</evidence>
<dbReference type="EC" id="1.18.1.2" evidence="3"/>
<dbReference type="AlphaFoldDB" id="A0A4R3LX04"/>
<comment type="similarity">
    <text evidence="2">Belongs to the ferredoxin--NADP reductase type 1 family.</text>
</comment>
<organism evidence="11 12">
    <name type="scientific">Aquabacter spiritensis</name>
    <dbReference type="NCBI Taxonomy" id="933073"/>
    <lineage>
        <taxon>Bacteria</taxon>
        <taxon>Pseudomonadati</taxon>
        <taxon>Pseudomonadota</taxon>
        <taxon>Alphaproteobacteria</taxon>
        <taxon>Hyphomicrobiales</taxon>
        <taxon>Xanthobacteraceae</taxon>
        <taxon>Aquabacter</taxon>
    </lineage>
</organism>
<protein>
    <recommendedName>
        <fullName evidence="3">ferredoxin--NADP(+) reductase</fullName>
        <ecNumber evidence="3">1.18.1.2</ecNumber>
    </recommendedName>
</protein>
<dbReference type="InterPro" id="IPR017938">
    <property type="entry name" value="Riboflavin_synthase-like_b-brl"/>
</dbReference>
<evidence type="ECO:0000256" key="5">
    <source>
        <dbReference type="ARBA" id="ARBA00022741"/>
    </source>
</evidence>
<dbReference type="RefSeq" id="WP_132031216.1">
    <property type="nucleotide sequence ID" value="NZ_SMAI01000005.1"/>
</dbReference>
<evidence type="ECO:0000256" key="3">
    <source>
        <dbReference type="ARBA" id="ARBA00013223"/>
    </source>
</evidence>
<dbReference type="CDD" id="cd06195">
    <property type="entry name" value="FNR1"/>
    <property type="match status" value="1"/>
</dbReference>
<keyword evidence="5" id="KW-0547">Nucleotide-binding</keyword>
<evidence type="ECO:0000313" key="12">
    <source>
        <dbReference type="Proteomes" id="UP000294664"/>
    </source>
</evidence>
<keyword evidence="7" id="KW-0521">NADP</keyword>
<reference evidence="11 12" key="1">
    <citation type="submission" date="2019-03" db="EMBL/GenBank/DDBJ databases">
        <title>Genomic Encyclopedia of Type Strains, Phase IV (KMG-IV): sequencing the most valuable type-strain genomes for metagenomic binning, comparative biology and taxonomic classification.</title>
        <authorList>
            <person name="Goeker M."/>
        </authorList>
    </citation>
    <scope>NUCLEOTIDE SEQUENCE [LARGE SCALE GENOMIC DNA]</scope>
    <source>
        <strain evidence="11 12">DSM 9035</strain>
    </source>
</reference>
<keyword evidence="12" id="KW-1185">Reference proteome</keyword>
<dbReference type="PANTHER" id="PTHR47878">
    <property type="entry name" value="OXIDOREDUCTASE FAD/NAD(P)-BINDING DOMAIN PROTEIN"/>
    <property type="match status" value="1"/>
</dbReference>
<dbReference type="GO" id="GO:0034599">
    <property type="term" value="P:cellular response to oxidative stress"/>
    <property type="evidence" value="ECO:0007669"/>
    <property type="project" value="TreeGrafter"/>
</dbReference>
<dbReference type="InterPro" id="IPR001433">
    <property type="entry name" value="OxRdtase_FAD/NAD-bd"/>
</dbReference>
<feature type="domain" description="FAD-binding FR-type" evidence="10">
    <location>
        <begin position="2"/>
        <end position="102"/>
    </location>
</feature>
<dbReference type="Pfam" id="PF00970">
    <property type="entry name" value="FAD_binding_6"/>
    <property type="match status" value="1"/>
</dbReference>
<keyword evidence="4" id="KW-0285">Flavoprotein</keyword>
<dbReference type="GO" id="GO:0004324">
    <property type="term" value="F:ferredoxin-NADP+ reductase activity"/>
    <property type="evidence" value="ECO:0007669"/>
    <property type="project" value="UniProtKB-EC"/>
</dbReference>
<dbReference type="SUPFAM" id="SSF52343">
    <property type="entry name" value="Ferredoxin reductase-like, C-terminal NADP-linked domain"/>
    <property type="match status" value="1"/>
</dbReference>
<evidence type="ECO:0000256" key="8">
    <source>
        <dbReference type="ARBA" id="ARBA00023002"/>
    </source>
</evidence>
<dbReference type="GO" id="GO:0042167">
    <property type="term" value="P:heme catabolic process"/>
    <property type="evidence" value="ECO:0007669"/>
    <property type="project" value="TreeGrafter"/>
</dbReference>
<evidence type="ECO:0000256" key="1">
    <source>
        <dbReference type="ARBA" id="ARBA00001974"/>
    </source>
</evidence>
<dbReference type="SUPFAM" id="SSF63380">
    <property type="entry name" value="Riboflavin synthase domain-like"/>
    <property type="match status" value="1"/>
</dbReference>
<dbReference type="PROSITE" id="PS51384">
    <property type="entry name" value="FAD_FR"/>
    <property type="match status" value="1"/>
</dbReference>
<dbReference type="Gene3D" id="3.40.50.80">
    <property type="entry name" value="Nucleotide-binding domain of ferredoxin-NADP reductase (FNR) module"/>
    <property type="match status" value="1"/>
</dbReference>
<proteinExistence type="inferred from homology"/>
<dbReference type="PRINTS" id="PR00371">
    <property type="entry name" value="FPNCR"/>
</dbReference>
<dbReference type="Proteomes" id="UP000294664">
    <property type="component" value="Unassembled WGS sequence"/>
</dbReference>
<comment type="catalytic activity">
    <reaction evidence="9">
        <text>2 reduced [2Fe-2S]-[ferredoxin] + NADP(+) + H(+) = 2 oxidized [2Fe-2S]-[ferredoxin] + NADPH</text>
        <dbReference type="Rhea" id="RHEA:20125"/>
        <dbReference type="Rhea" id="RHEA-COMP:10000"/>
        <dbReference type="Rhea" id="RHEA-COMP:10001"/>
        <dbReference type="ChEBI" id="CHEBI:15378"/>
        <dbReference type="ChEBI" id="CHEBI:33737"/>
        <dbReference type="ChEBI" id="CHEBI:33738"/>
        <dbReference type="ChEBI" id="CHEBI:57783"/>
        <dbReference type="ChEBI" id="CHEBI:58349"/>
        <dbReference type="EC" id="1.18.1.2"/>
    </reaction>
</comment>
<dbReference type="OrthoDB" id="9784483at2"/>
<keyword evidence="6" id="KW-0274">FAD</keyword>
<sequence length="258" mass="28577">MSNIAQETVLDVHHWTDRLFSFTATRDTAFRFKSGQFTMIGLEVAGKPLLRAYSLASATHEDRLEFFSIKVPDGPLTSRLQALKAGDPILVGRRPTGTLLLDNLKPGKRLYLLSTGTGLAPFVSIIKDPETYERFERVILVHGCREVAELAYGEAVVADVRDHEFLGDYAGAQLLHYPTVTREPFRNRGRITDLMASGQMVADLGLPAIDAAHDRVMLCGSPQMIADVRTFLEAHAFEEGAGHRPNHFVVEKAFAERG</sequence>